<dbReference type="STRING" id="717231.Flexsi_1598"/>
<dbReference type="OrthoDB" id="9789361at2"/>
<sequence length="317" mass="35525">MNKEICSILSFYAVSPIHAGSGASVATVDLPIQRERHTGYPIIQASGVKGAMRDHFRNNVKNKSDREYLTNWIFGIDKDNDGEVVFKDGNYVSEKLEENKNYKKLEDKENKITSFPGSISVSDAKLLAFPMRSNLAPFVWVTSPTILKKLTKDLEYLNISETFGDLNIEEDNAKIIKGNFNDNSRIILEDVTVNVNANEKLESEFLNDKFPQVERLLLISDEMFDYCVTSCTEVQTNIKINSEKGTAAEGGLRYQEFLPSDSVLYSVVYFSGKSNELQADAIKKYLQESIDSFFQIGGDITLGKGICNVSWIDGGTK</sequence>
<dbReference type="KEGG" id="fsi:Flexsi_1598"/>
<evidence type="ECO:0000313" key="3">
    <source>
        <dbReference type="EMBL" id="AEI15248.1"/>
    </source>
</evidence>
<keyword evidence="4" id="KW-1185">Reference proteome</keyword>
<dbReference type="AlphaFoldDB" id="F8E946"/>
<dbReference type="eggNOG" id="COG1336">
    <property type="taxonomic scope" value="Bacteria"/>
</dbReference>
<reference evidence="4" key="2">
    <citation type="submission" date="2011-06" db="EMBL/GenBank/DDBJ databases">
        <title>The complete genome of Flexistipes sinusarabici DSM 4947.</title>
        <authorList>
            <person name="Lucas S."/>
            <person name="Han J."/>
            <person name="Lapidus A."/>
            <person name="Bruce D."/>
            <person name="Goodwin L."/>
            <person name="Pitluck S."/>
            <person name="Peters L."/>
            <person name="Kyrpides N."/>
            <person name="Mavromatis K."/>
            <person name="Ivanova N."/>
            <person name="Mikhailova N."/>
            <person name="Chertkov O."/>
            <person name="Detter J.C."/>
            <person name="Tapia R."/>
            <person name="Han C."/>
            <person name="Land M."/>
            <person name="Hauser L."/>
            <person name="Markowitz V."/>
            <person name="Cheng J.-F."/>
            <person name="Hugenholtz P."/>
            <person name="Woyke T."/>
            <person name="Wu D."/>
            <person name="Spring S."/>
            <person name="Schroeder M."/>
            <person name="Brambilla E."/>
            <person name="Klenk H.-P."/>
            <person name="Eisen J.A."/>
        </authorList>
    </citation>
    <scope>NUCLEOTIDE SEQUENCE [LARGE SCALE GENOMIC DNA]</scope>
    <source>
        <strain evidence="4">DSM 4947 / MAS 10</strain>
    </source>
</reference>
<dbReference type="HOGENOM" id="CLU_047795_0_0_0"/>
<evidence type="ECO:0000313" key="4">
    <source>
        <dbReference type="Proteomes" id="UP000006621"/>
    </source>
</evidence>
<feature type="domain" description="CRISPR type III-associated protein" evidence="2">
    <location>
        <begin position="11"/>
        <end position="307"/>
    </location>
</feature>
<protein>
    <submittedName>
        <fullName evidence="3">CRISPR-associated RAMP protein, Cmr4 family</fullName>
    </submittedName>
</protein>
<dbReference type="InterPro" id="IPR005537">
    <property type="entry name" value="RAMP_III_fam"/>
</dbReference>
<name>F8E946_FLESM</name>
<dbReference type="InterPro" id="IPR013410">
    <property type="entry name" value="CRISPR-assoc_RAMP_Cmr4"/>
</dbReference>
<reference evidence="3 4" key="1">
    <citation type="journal article" date="2011" name="Stand. Genomic Sci.">
        <title>Genome sequence of the moderately thermophilic halophile Flexistipes sinusarabici strain (MAS10).</title>
        <authorList>
            <person name="Lapidus A."/>
            <person name="Chertkov O."/>
            <person name="Nolan M."/>
            <person name="Lucas S."/>
            <person name="Hammon N."/>
            <person name="Deshpande S."/>
            <person name="Cheng J.F."/>
            <person name="Tapia R."/>
            <person name="Han C."/>
            <person name="Goodwin L."/>
            <person name="Pitluck S."/>
            <person name="Liolios K."/>
            <person name="Pagani I."/>
            <person name="Ivanova N."/>
            <person name="Huntemann M."/>
            <person name="Mavromatis K."/>
            <person name="Mikhailova N."/>
            <person name="Pati A."/>
            <person name="Chen A."/>
            <person name="Palaniappan K."/>
            <person name="Land M."/>
            <person name="Hauser L."/>
            <person name="Brambilla E.M."/>
            <person name="Rohde M."/>
            <person name="Abt B."/>
            <person name="Spring S."/>
            <person name="Goker M."/>
            <person name="Bristow J."/>
            <person name="Eisen J.A."/>
            <person name="Markowitz V."/>
            <person name="Hugenholtz P."/>
            <person name="Kyrpides N.C."/>
            <person name="Klenk H.P."/>
            <person name="Woyke T."/>
        </authorList>
    </citation>
    <scope>NUCLEOTIDE SEQUENCE [LARGE SCALE GENOMIC DNA]</scope>
    <source>
        <strain evidence="4">DSM 4947 / MAS 10</strain>
    </source>
</reference>
<dbReference type="NCBIfam" id="TIGR02580">
    <property type="entry name" value="cas_RAMP_Cmr4"/>
    <property type="match status" value="1"/>
</dbReference>
<gene>
    <name evidence="3" type="ordered locus">Flexsi_1598</name>
</gene>
<dbReference type="RefSeq" id="WP_013886727.1">
    <property type="nucleotide sequence ID" value="NC_015672.1"/>
</dbReference>
<evidence type="ECO:0000256" key="1">
    <source>
        <dbReference type="ARBA" id="ARBA00023118"/>
    </source>
</evidence>
<keyword evidence="1" id="KW-0051">Antiviral defense</keyword>
<dbReference type="PANTHER" id="PTHR36700">
    <property type="entry name" value="CRISPR SYSTEM CMR SUBUNIT CMR4"/>
    <property type="match status" value="1"/>
</dbReference>
<dbReference type="PANTHER" id="PTHR36700:SF1">
    <property type="entry name" value="CRISPR SYSTEM CMR SUBUNIT CMR4"/>
    <property type="match status" value="1"/>
</dbReference>
<evidence type="ECO:0000259" key="2">
    <source>
        <dbReference type="Pfam" id="PF03787"/>
    </source>
</evidence>
<dbReference type="GO" id="GO:0051607">
    <property type="term" value="P:defense response to virus"/>
    <property type="evidence" value="ECO:0007669"/>
    <property type="project" value="UniProtKB-KW"/>
</dbReference>
<proteinExistence type="predicted"/>
<organism evidence="3 4">
    <name type="scientific">Flexistipes sinusarabici (strain ATCC 49648 / DSM 4947 / MAS 10)</name>
    <dbReference type="NCBI Taxonomy" id="717231"/>
    <lineage>
        <taxon>Bacteria</taxon>
        <taxon>Pseudomonadati</taxon>
        <taxon>Deferribacterota</taxon>
        <taxon>Deferribacteres</taxon>
        <taxon>Deferribacterales</taxon>
        <taxon>Flexistipitaceae</taxon>
        <taxon>Flexistipes</taxon>
    </lineage>
</organism>
<dbReference type="EMBL" id="CP002858">
    <property type="protein sequence ID" value="AEI15248.1"/>
    <property type="molecule type" value="Genomic_DNA"/>
</dbReference>
<dbReference type="Pfam" id="PF03787">
    <property type="entry name" value="RAMPs"/>
    <property type="match status" value="1"/>
</dbReference>
<accession>F8E946</accession>
<dbReference type="Proteomes" id="UP000006621">
    <property type="component" value="Chromosome"/>
</dbReference>